<evidence type="ECO:0000256" key="1">
    <source>
        <dbReference type="SAM" id="Phobius"/>
    </source>
</evidence>
<gene>
    <name evidence="2" type="ORF">C2G38_2084853</name>
</gene>
<dbReference type="OrthoDB" id="2363033at2759"/>
<sequence>MMSVALTESHIKTSFPTFKRERSLLIKLINDENISYKTNNQTILDKIYNDLIQQTRELLDESFYKYIKEDNDKIITDSIVPEWIGLLACIEFIRARIFLKLLNDPSVTFEKLFTLTYSDDDGKSFIISIPGDESSPSENNVERNVNQNTVKTNMEFVIIAMNYLKNLREGKDFSKEKAAYYSFGDVLDGLHEPTSPLIREICLKYIINLIKTEITDIEVNEIGKERDKIRIGERLRIKEKKMIEKNDSISVSITLKQQVGVVGLFLIGLLWVLQYNAIFNILKIIDNISYF</sequence>
<evidence type="ECO:0000313" key="3">
    <source>
        <dbReference type="Proteomes" id="UP000266673"/>
    </source>
</evidence>
<protein>
    <submittedName>
        <fullName evidence="2">Uncharacterized protein</fullName>
    </submittedName>
</protein>
<keyword evidence="3" id="KW-1185">Reference proteome</keyword>
<keyword evidence="1" id="KW-0472">Membrane</keyword>
<keyword evidence="1" id="KW-1133">Transmembrane helix</keyword>
<keyword evidence="1" id="KW-0812">Transmembrane</keyword>
<feature type="transmembrane region" description="Helical" evidence="1">
    <location>
        <begin position="259"/>
        <end position="282"/>
    </location>
</feature>
<accession>A0A397VCS8</accession>
<name>A0A397VCS8_9GLOM</name>
<reference evidence="2 3" key="1">
    <citation type="submission" date="2018-06" db="EMBL/GenBank/DDBJ databases">
        <title>Comparative genomics reveals the genomic features of Rhizophagus irregularis, R. cerebriforme, R. diaphanum and Gigaspora rosea, and their symbiotic lifestyle signature.</title>
        <authorList>
            <person name="Morin E."/>
            <person name="San Clemente H."/>
            <person name="Chen E.C.H."/>
            <person name="De La Providencia I."/>
            <person name="Hainaut M."/>
            <person name="Kuo A."/>
            <person name="Kohler A."/>
            <person name="Murat C."/>
            <person name="Tang N."/>
            <person name="Roy S."/>
            <person name="Loubradou J."/>
            <person name="Henrissat B."/>
            <person name="Grigoriev I.V."/>
            <person name="Corradi N."/>
            <person name="Roux C."/>
            <person name="Martin F.M."/>
        </authorList>
    </citation>
    <scope>NUCLEOTIDE SEQUENCE [LARGE SCALE GENOMIC DNA]</scope>
    <source>
        <strain evidence="2 3">DAOM 194757</strain>
    </source>
</reference>
<comment type="caution">
    <text evidence="2">The sequence shown here is derived from an EMBL/GenBank/DDBJ whole genome shotgun (WGS) entry which is preliminary data.</text>
</comment>
<dbReference type="EMBL" id="QKWP01000519">
    <property type="protein sequence ID" value="RIB18739.1"/>
    <property type="molecule type" value="Genomic_DNA"/>
</dbReference>
<proteinExistence type="predicted"/>
<dbReference type="AlphaFoldDB" id="A0A397VCS8"/>
<dbReference type="Proteomes" id="UP000266673">
    <property type="component" value="Unassembled WGS sequence"/>
</dbReference>
<evidence type="ECO:0000313" key="2">
    <source>
        <dbReference type="EMBL" id="RIB18739.1"/>
    </source>
</evidence>
<organism evidence="2 3">
    <name type="scientific">Gigaspora rosea</name>
    <dbReference type="NCBI Taxonomy" id="44941"/>
    <lineage>
        <taxon>Eukaryota</taxon>
        <taxon>Fungi</taxon>
        <taxon>Fungi incertae sedis</taxon>
        <taxon>Mucoromycota</taxon>
        <taxon>Glomeromycotina</taxon>
        <taxon>Glomeromycetes</taxon>
        <taxon>Diversisporales</taxon>
        <taxon>Gigasporaceae</taxon>
        <taxon>Gigaspora</taxon>
    </lineage>
</organism>